<dbReference type="FunFam" id="1.10.3370.10:FF:000001">
    <property type="entry name" value="Preprotein translocase subunit SecY"/>
    <property type="match status" value="1"/>
</dbReference>
<dbReference type="Pfam" id="PF00344">
    <property type="entry name" value="SecY"/>
    <property type="match status" value="1"/>
</dbReference>
<evidence type="ECO:0000256" key="3">
    <source>
        <dbReference type="ARBA" id="ARBA00022448"/>
    </source>
</evidence>
<keyword evidence="10" id="KW-1003">Cell membrane</keyword>
<evidence type="ECO:0000256" key="6">
    <source>
        <dbReference type="ARBA" id="ARBA00022989"/>
    </source>
</evidence>
<dbReference type="InterPro" id="IPR023201">
    <property type="entry name" value="SecY_dom_sf"/>
</dbReference>
<dbReference type="GO" id="GO:0043952">
    <property type="term" value="P:protein transport by the Sec complex"/>
    <property type="evidence" value="ECO:0007669"/>
    <property type="project" value="UniProtKB-UniRule"/>
</dbReference>
<comment type="caution">
    <text evidence="12">The sequence shown here is derived from an EMBL/GenBank/DDBJ whole genome shotgun (WGS) entry which is preliminary data.</text>
</comment>
<dbReference type="PANTHER" id="PTHR10906">
    <property type="entry name" value="SECY/SEC61-ALPHA FAMILY MEMBER"/>
    <property type="match status" value="1"/>
</dbReference>
<evidence type="ECO:0000313" key="12">
    <source>
        <dbReference type="EMBL" id="PSK92896.1"/>
    </source>
</evidence>
<keyword evidence="6 10" id="KW-1133">Transmembrane helix</keyword>
<evidence type="ECO:0000256" key="4">
    <source>
        <dbReference type="ARBA" id="ARBA00022692"/>
    </source>
</evidence>
<keyword evidence="13" id="KW-1185">Reference proteome</keyword>
<keyword evidence="7 10" id="KW-0811">Translocation</keyword>
<dbReference type="RefSeq" id="WP_106585178.1">
    <property type="nucleotide sequence ID" value="NZ_PYGA01000017.1"/>
</dbReference>
<feature type="transmembrane region" description="Helical" evidence="10">
    <location>
        <begin position="192"/>
        <end position="212"/>
    </location>
</feature>
<dbReference type="GO" id="GO:0005886">
    <property type="term" value="C:plasma membrane"/>
    <property type="evidence" value="ECO:0007669"/>
    <property type="project" value="UniProtKB-SubCell"/>
</dbReference>
<evidence type="ECO:0000256" key="11">
    <source>
        <dbReference type="RuleBase" id="RU004349"/>
    </source>
</evidence>
<evidence type="ECO:0000256" key="5">
    <source>
        <dbReference type="ARBA" id="ARBA00022927"/>
    </source>
</evidence>
<dbReference type="Gene3D" id="1.10.3370.10">
    <property type="entry name" value="SecY subunit domain"/>
    <property type="match status" value="1"/>
</dbReference>
<evidence type="ECO:0000256" key="2">
    <source>
        <dbReference type="ARBA" id="ARBA00005751"/>
    </source>
</evidence>
<dbReference type="Proteomes" id="UP000240542">
    <property type="component" value="Unassembled WGS sequence"/>
</dbReference>
<organism evidence="12 13">
    <name type="scientific">Murinocardiopsis flavida</name>
    <dbReference type="NCBI Taxonomy" id="645275"/>
    <lineage>
        <taxon>Bacteria</taxon>
        <taxon>Bacillati</taxon>
        <taxon>Actinomycetota</taxon>
        <taxon>Actinomycetes</taxon>
        <taxon>Streptosporangiales</taxon>
        <taxon>Nocardiopsidaceae</taxon>
        <taxon>Murinocardiopsis</taxon>
    </lineage>
</organism>
<keyword evidence="5 10" id="KW-0653">Protein transport</keyword>
<dbReference type="GO" id="GO:0006605">
    <property type="term" value="P:protein targeting"/>
    <property type="evidence" value="ECO:0007669"/>
    <property type="project" value="UniProtKB-UniRule"/>
</dbReference>
<evidence type="ECO:0000313" key="13">
    <source>
        <dbReference type="Proteomes" id="UP000240542"/>
    </source>
</evidence>
<dbReference type="HAMAP" id="MF_01465">
    <property type="entry name" value="SecY"/>
    <property type="match status" value="1"/>
</dbReference>
<comment type="caution">
    <text evidence="10">Lacks conserved residue(s) required for the propagation of feature annotation.</text>
</comment>
<dbReference type="InterPro" id="IPR030659">
    <property type="entry name" value="SecY_CS"/>
</dbReference>
<dbReference type="SUPFAM" id="SSF103491">
    <property type="entry name" value="Preprotein translocase SecY subunit"/>
    <property type="match status" value="1"/>
</dbReference>
<protein>
    <recommendedName>
        <fullName evidence="9 10">Protein translocase subunit SecY</fullName>
    </recommendedName>
</protein>
<evidence type="ECO:0000256" key="1">
    <source>
        <dbReference type="ARBA" id="ARBA00004141"/>
    </source>
</evidence>
<feature type="transmembrane region" description="Helical" evidence="10">
    <location>
        <begin position="218"/>
        <end position="237"/>
    </location>
</feature>
<feature type="transmembrane region" description="Helical" evidence="10">
    <location>
        <begin position="316"/>
        <end position="339"/>
    </location>
</feature>
<evidence type="ECO:0000256" key="9">
    <source>
        <dbReference type="ARBA" id="ARBA00039733"/>
    </source>
</evidence>
<feature type="transmembrane region" description="Helical" evidence="10">
    <location>
        <begin position="380"/>
        <end position="397"/>
    </location>
</feature>
<keyword evidence="3 10" id="KW-0813">Transport</keyword>
<evidence type="ECO:0000256" key="8">
    <source>
        <dbReference type="ARBA" id="ARBA00023136"/>
    </source>
</evidence>
<dbReference type="PIRSF" id="PIRSF004557">
    <property type="entry name" value="SecY"/>
    <property type="match status" value="1"/>
</dbReference>
<keyword evidence="4 10" id="KW-0812">Transmembrane</keyword>
<gene>
    <name evidence="10" type="primary">secY</name>
    <name evidence="12" type="ORF">CLV63_117105</name>
</gene>
<comment type="function">
    <text evidence="10">The central subunit of the protein translocation channel SecYEG. Consists of two halves formed by TMs 1-5 and 6-10. These two domains form a lateral gate at the front which open onto the bilayer between TMs 2 and 7, and are clamped together by SecE at the back. The channel is closed by both a pore ring composed of hydrophobic SecY resides and a short helix (helix 2A) on the extracellular side of the membrane which forms a plug. The plug probably moves laterally to allow the channel to open. The ring and the pore may move independently.</text>
</comment>
<dbReference type="AlphaFoldDB" id="A0A2P8D6P6"/>
<keyword evidence="8 10" id="KW-0472">Membrane</keyword>
<evidence type="ECO:0000256" key="10">
    <source>
        <dbReference type="HAMAP-Rule" id="MF_01465"/>
    </source>
</evidence>
<comment type="subunit">
    <text evidence="10">Component of the Sec protein translocase complex. Heterotrimer consisting of SecY, SecE and SecG subunits. The heterotrimers can form oligomers, although 1 heterotrimer is thought to be able to translocate proteins. Interacts with the ribosome. Interacts with SecDF, and other proteins may be involved. Interacts with SecA.</text>
</comment>
<dbReference type="EMBL" id="PYGA01000017">
    <property type="protein sequence ID" value="PSK92896.1"/>
    <property type="molecule type" value="Genomic_DNA"/>
</dbReference>
<proteinExistence type="inferred from homology"/>
<sequence length="438" mass="47629">MLGAFVRAFRTPDLRNKLLFTIFILTVFRIGSVVPAPGVDSAAIKQCLQNVQAADESGIYSLVNLFSGGALLQLAVFATGIMPYITASIILNLLTVVIPRLESLKKEGQAGQSKITQYTRYLTLGLAVLQATSIIAMARTGQLFQGSCQPAQYMPDQSIPTLVTMVLTMTAGTCIVMWFGELITERGVGNGMSLLIFASIVAAFPSSIMRIWEEQSEWVFALIIVAGLILIAGVVFIEQAQRRIPVQYAKRMVGRRMYGGSSTYIPLKVNQAGVIPVIFASSLLYLPQLAIGLIGQDSNHPVVKFLSTYFNPNGTHPVYMATFFVLIVGFAFFYVAITFNPTEVADNMKKYGGFIPAIRPGRPTAEYLDYVLTRLTTPGSLYLGLIALLPMMALGASGANASFPFGGTSILIMVGVGLDTVKQIESHLQQRNYEGFLR</sequence>
<feature type="transmembrane region" description="Helical" evidence="10">
    <location>
        <begin position="118"/>
        <end position="138"/>
    </location>
</feature>
<dbReference type="GO" id="GO:0065002">
    <property type="term" value="P:intracellular protein transmembrane transport"/>
    <property type="evidence" value="ECO:0007669"/>
    <property type="project" value="UniProtKB-UniRule"/>
</dbReference>
<comment type="similarity">
    <text evidence="2 10 11">Belongs to the SecY/SEC61-alpha family.</text>
</comment>
<dbReference type="PROSITE" id="PS00756">
    <property type="entry name" value="SECY_2"/>
    <property type="match status" value="1"/>
</dbReference>
<dbReference type="OrthoDB" id="9809248at2"/>
<reference evidence="12 13" key="1">
    <citation type="submission" date="2018-03" db="EMBL/GenBank/DDBJ databases">
        <title>Genomic Encyclopedia of Archaeal and Bacterial Type Strains, Phase II (KMG-II): from individual species to whole genera.</title>
        <authorList>
            <person name="Goeker M."/>
        </authorList>
    </citation>
    <scope>NUCLEOTIDE SEQUENCE [LARGE SCALE GENOMIC DNA]</scope>
    <source>
        <strain evidence="12 13">DSM 45312</strain>
    </source>
</reference>
<dbReference type="InterPro" id="IPR002208">
    <property type="entry name" value="SecY/SEC61-alpha"/>
</dbReference>
<evidence type="ECO:0000256" key="7">
    <source>
        <dbReference type="ARBA" id="ARBA00023010"/>
    </source>
</evidence>
<dbReference type="NCBIfam" id="TIGR00967">
    <property type="entry name" value="3a0501s007"/>
    <property type="match status" value="1"/>
</dbReference>
<dbReference type="PRINTS" id="PR00303">
    <property type="entry name" value="SECYTRNLCASE"/>
</dbReference>
<accession>A0A2P8D6P6</accession>
<dbReference type="InterPro" id="IPR026593">
    <property type="entry name" value="SecY"/>
</dbReference>
<name>A0A2P8D6P6_9ACTN</name>
<feature type="transmembrane region" description="Helical" evidence="10">
    <location>
        <begin position="70"/>
        <end position="97"/>
    </location>
</feature>
<feature type="transmembrane region" description="Helical" evidence="10">
    <location>
        <begin position="158"/>
        <end position="180"/>
    </location>
</feature>
<comment type="subcellular location">
    <subcellularLocation>
        <location evidence="10">Cell membrane</location>
        <topology evidence="10">Multi-pass membrane protein</topology>
    </subcellularLocation>
    <subcellularLocation>
        <location evidence="1">Membrane</location>
        <topology evidence="1">Multi-pass membrane protein</topology>
    </subcellularLocation>
</comment>